<dbReference type="InterPro" id="IPR054170">
    <property type="entry name" value="RlmL_1st"/>
</dbReference>
<dbReference type="InterPro" id="IPR029063">
    <property type="entry name" value="SAM-dependent_MTases_sf"/>
</dbReference>
<dbReference type="GO" id="GO:0070043">
    <property type="term" value="F:rRNA (guanine-N7-)-methyltransferase activity"/>
    <property type="evidence" value="ECO:0007669"/>
    <property type="project" value="TreeGrafter"/>
</dbReference>
<dbReference type="InterPro" id="IPR053943">
    <property type="entry name" value="RlmKL-like_Mtase_CS"/>
</dbReference>
<dbReference type="PROSITE" id="PS00092">
    <property type="entry name" value="N6_MTASE"/>
    <property type="match status" value="1"/>
</dbReference>
<dbReference type="InterPro" id="IPR000241">
    <property type="entry name" value="RlmKL-like_Mtase"/>
</dbReference>
<dbReference type="RefSeq" id="WP_302929941.1">
    <property type="nucleotide sequence ID" value="NZ_JAJEPW010000072.1"/>
</dbReference>
<dbReference type="InterPro" id="IPR002052">
    <property type="entry name" value="DNA_methylase_N6_adenine_CS"/>
</dbReference>
<sequence>MHTFMVPCLLGLEKLVGDEIRRLGLKDVQVENGRVLCRGELSDLARLNINLRCGARVLLVLGRFPARSFEELFQGTRAIPWEEYLPRDAAFPVKGYSISSQLHAVPACQSIIKKAMVERMKAHYGLEQFPEDGVKYQVRFSLFKDEAMICLDSSGEGLYKRGYRAVGVEAPLRETLAAAMVTLSRFRGRDPFCDPFCGSGTICIEAALIAMNRAPGLDRSFDAQRWGFVPSGDWLTAAGEAMDKEFHGRYDIWGGDVDPRAVAIARDNARKAGVEDVVRFEVADMRNFRRDDTYGQLVTNPPYGERLLERQEAEALYRDFGKMWERLPDTWRTLVLSSHTEFERTFGHQAKKKRKLYNGMIKCDLFMYGNV</sequence>
<dbReference type="GO" id="GO:0008990">
    <property type="term" value="F:rRNA (guanine-N2-)-methyltransferase activity"/>
    <property type="evidence" value="ECO:0007669"/>
    <property type="project" value="TreeGrafter"/>
</dbReference>
<dbReference type="Pfam" id="PF02926">
    <property type="entry name" value="THUMP"/>
    <property type="match status" value="1"/>
</dbReference>
<dbReference type="CDD" id="cd11715">
    <property type="entry name" value="THUMP_AdoMetMT"/>
    <property type="match status" value="1"/>
</dbReference>
<evidence type="ECO:0000259" key="4">
    <source>
        <dbReference type="Pfam" id="PF02926"/>
    </source>
</evidence>
<comment type="caution">
    <text evidence="6">The sequence shown here is derived from an EMBL/GenBank/DDBJ whole genome shotgun (WGS) entry which is preliminary data.</text>
</comment>
<dbReference type="SUPFAM" id="SSF53335">
    <property type="entry name" value="S-adenosyl-L-methionine-dependent methyltransferases"/>
    <property type="match status" value="1"/>
</dbReference>
<dbReference type="Pfam" id="PF01170">
    <property type="entry name" value="UPF0020"/>
    <property type="match status" value="1"/>
</dbReference>
<proteinExistence type="predicted"/>
<dbReference type="AlphaFoldDB" id="A0AAE3AIR8"/>
<evidence type="ECO:0000256" key="2">
    <source>
        <dbReference type="ARBA" id="ARBA00022679"/>
    </source>
</evidence>
<accession>A0AAE3AIR8</accession>
<reference evidence="6" key="1">
    <citation type="submission" date="2021-10" db="EMBL/GenBank/DDBJ databases">
        <title>Anaerobic single-cell dispensing facilitates the cultivation of human gut bacteria.</title>
        <authorList>
            <person name="Afrizal A."/>
        </authorList>
    </citation>
    <scope>NUCLEOTIDE SEQUENCE</scope>
    <source>
        <strain evidence="6">CLA-AA-H272</strain>
    </source>
</reference>
<dbReference type="EMBL" id="JAJEPW010000072">
    <property type="protein sequence ID" value="MCC2130811.1"/>
    <property type="molecule type" value="Genomic_DNA"/>
</dbReference>
<dbReference type="Gene3D" id="3.30.2130.30">
    <property type="match status" value="1"/>
</dbReference>
<dbReference type="Pfam" id="PF22020">
    <property type="entry name" value="RlmL_1st"/>
    <property type="match status" value="1"/>
</dbReference>
<feature type="domain" description="RlmL ferredoxin-like" evidence="5">
    <location>
        <begin position="3"/>
        <end position="58"/>
    </location>
</feature>
<evidence type="ECO:0000313" key="6">
    <source>
        <dbReference type="EMBL" id="MCC2130811.1"/>
    </source>
</evidence>
<keyword evidence="2" id="KW-0808">Transferase</keyword>
<name>A0AAE3AIR8_9FIRM</name>
<dbReference type="PROSITE" id="PS01261">
    <property type="entry name" value="UPF0020"/>
    <property type="match status" value="1"/>
</dbReference>
<feature type="domain" description="THUMP" evidence="4">
    <location>
        <begin position="66"/>
        <end position="152"/>
    </location>
</feature>
<dbReference type="PANTHER" id="PTHR47313:SF1">
    <property type="entry name" value="RIBOSOMAL RNA LARGE SUBUNIT METHYLTRANSFERASE K_L"/>
    <property type="match status" value="1"/>
</dbReference>
<evidence type="ECO:0000256" key="1">
    <source>
        <dbReference type="ARBA" id="ARBA00022603"/>
    </source>
</evidence>
<dbReference type="PANTHER" id="PTHR47313">
    <property type="entry name" value="RIBOSOMAL RNA LARGE SUBUNIT METHYLTRANSFERASE K/L"/>
    <property type="match status" value="1"/>
</dbReference>
<feature type="domain" description="Ribosomal RNA large subunit methyltransferase K/L-like methyltransferase" evidence="3">
    <location>
        <begin position="161"/>
        <end position="364"/>
    </location>
</feature>
<dbReference type="GO" id="GO:0003723">
    <property type="term" value="F:RNA binding"/>
    <property type="evidence" value="ECO:0007669"/>
    <property type="project" value="InterPro"/>
</dbReference>
<gene>
    <name evidence="6" type="ORF">LKD37_15080</name>
</gene>
<keyword evidence="7" id="KW-1185">Reference proteome</keyword>
<dbReference type="Gene3D" id="3.40.50.150">
    <property type="entry name" value="Vaccinia Virus protein VP39"/>
    <property type="match status" value="1"/>
</dbReference>
<dbReference type="InterPro" id="IPR004114">
    <property type="entry name" value="THUMP_dom"/>
</dbReference>
<keyword evidence="1 6" id="KW-0489">Methyltransferase</keyword>
<protein>
    <submittedName>
        <fullName evidence="6">Class I SAM-dependent RNA methyltransferase</fullName>
    </submittedName>
</protein>
<evidence type="ECO:0000313" key="7">
    <source>
        <dbReference type="Proteomes" id="UP001199319"/>
    </source>
</evidence>
<evidence type="ECO:0000259" key="3">
    <source>
        <dbReference type="Pfam" id="PF01170"/>
    </source>
</evidence>
<evidence type="ECO:0000259" key="5">
    <source>
        <dbReference type="Pfam" id="PF22020"/>
    </source>
</evidence>
<dbReference type="Proteomes" id="UP001199319">
    <property type="component" value="Unassembled WGS sequence"/>
</dbReference>
<organism evidence="6 7">
    <name type="scientific">Brotocaccenecus cirricatena</name>
    <dbReference type="NCBI Taxonomy" id="3064195"/>
    <lineage>
        <taxon>Bacteria</taxon>
        <taxon>Bacillati</taxon>
        <taxon>Bacillota</taxon>
        <taxon>Clostridia</taxon>
        <taxon>Eubacteriales</taxon>
        <taxon>Oscillospiraceae</taxon>
        <taxon>Brotocaccenecus</taxon>
    </lineage>
</organism>